<dbReference type="PANTHER" id="PTHR33392:SF6">
    <property type="entry name" value="POLYISOPRENYL-TEICHOIC ACID--PEPTIDOGLYCAN TEICHOIC ACID TRANSFERASE TAGU"/>
    <property type="match status" value="1"/>
</dbReference>
<sequence>MWGRRGGRGRGPRRGRLTGRLLVLLLSLVVLTTTGYGWGTLHQLGSGLRGDISTAGGRDSPDGATDILLVGNDSRTDAQGDPLPDEVLRELRASQAGGNLTDTMILVRIPDDGKRARAVSFPRDTMVDMGEFGENKLNSAMNRKRAAEREELEAQGITDEKKLNRLSEKAGKEFLMRTIEEFAGVTIEHYAEVNLLGFYKLTEVVGGVKVCLKNPVDDPYSGADFSAGVHTLSKGDALAFVRQRHGLPEGDLDRIVRQQVFMSGLAEKMLSAGMLRPGKLGDLMSALQDSITLDKDWDVLSFARQMQGIAAGDIKFYTIPVEMTGPGTGLEADPRKVKDFVDNLLLSRKKREQAQRSAERNERLRADTEVNVYNASGAPGLAGRVLTDLSDRGFDEGVAANAARMLSESVVRYSSGAERAAKLVASDLGGVPVETDEEVEPGSVAVYLGDDYTGPGAREFSGSGAVRLDGAARAEGTDTTPTGEERPITAEGVRCVN</sequence>
<dbReference type="Gene3D" id="3.40.630.190">
    <property type="entry name" value="LCP protein"/>
    <property type="match status" value="1"/>
</dbReference>
<dbReference type="InterPro" id="IPR050922">
    <property type="entry name" value="LytR/CpsA/Psr_CW_biosynth"/>
</dbReference>
<feature type="domain" description="LytR/CpsA/Psr regulator C-terminal" evidence="4">
    <location>
        <begin position="368"/>
        <end position="452"/>
    </location>
</feature>
<protein>
    <submittedName>
        <fullName evidence="5">Transcriptional attenuator, LytR family</fullName>
    </submittedName>
</protein>
<proteinExistence type="inferred from homology"/>
<name>A0A1H0NAH8_9ACTN</name>
<dbReference type="EMBL" id="FNJR01000001">
    <property type="protein sequence ID" value="SDO89536.1"/>
    <property type="molecule type" value="Genomic_DNA"/>
</dbReference>
<dbReference type="InterPro" id="IPR004474">
    <property type="entry name" value="LytR_CpsA_psr"/>
</dbReference>
<dbReference type="NCBIfam" id="TIGR00350">
    <property type="entry name" value="lytR_cpsA_psr"/>
    <property type="match status" value="1"/>
</dbReference>
<evidence type="ECO:0000313" key="5">
    <source>
        <dbReference type="EMBL" id="SDO89536.1"/>
    </source>
</evidence>
<evidence type="ECO:0000259" key="3">
    <source>
        <dbReference type="Pfam" id="PF03816"/>
    </source>
</evidence>
<comment type="similarity">
    <text evidence="1">Belongs to the LytR/CpsA/Psr (LCP) family.</text>
</comment>
<evidence type="ECO:0000256" key="2">
    <source>
        <dbReference type="SAM" id="MobiDB-lite"/>
    </source>
</evidence>
<dbReference type="Pfam" id="PF13399">
    <property type="entry name" value="LytR_C"/>
    <property type="match status" value="1"/>
</dbReference>
<dbReference type="Proteomes" id="UP000199497">
    <property type="component" value="Unassembled WGS sequence"/>
</dbReference>
<evidence type="ECO:0000313" key="6">
    <source>
        <dbReference type="Proteomes" id="UP000199497"/>
    </source>
</evidence>
<accession>A0A1H0NAH8</accession>
<dbReference type="Gene3D" id="3.30.70.2390">
    <property type="match status" value="1"/>
</dbReference>
<dbReference type="PANTHER" id="PTHR33392">
    <property type="entry name" value="POLYISOPRENYL-TEICHOIC ACID--PEPTIDOGLYCAN TEICHOIC ACID TRANSFERASE TAGU"/>
    <property type="match status" value="1"/>
</dbReference>
<gene>
    <name evidence="5" type="ORF">SAMN04487905_10157</name>
</gene>
<feature type="region of interest" description="Disordered" evidence="2">
    <location>
        <begin position="469"/>
        <end position="497"/>
    </location>
</feature>
<keyword evidence="6" id="KW-1185">Reference proteome</keyword>
<dbReference type="STRING" id="405564.SAMN04487905_10157"/>
<reference evidence="6" key="1">
    <citation type="submission" date="2016-10" db="EMBL/GenBank/DDBJ databases">
        <authorList>
            <person name="Varghese N."/>
            <person name="Submissions S."/>
        </authorList>
    </citation>
    <scope>NUCLEOTIDE SEQUENCE [LARGE SCALE GENOMIC DNA]</scope>
    <source>
        <strain evidence="6">DSM 46732</strain>
    </source>
</reference>
<dbReference type="InterPro" id="IPR027381">
    <property type="entry name" value="LytR/CpsA/Psr_C"/>
</dbReference>
<dbReference type="Pfam" id="PF03816">
    <property type="entry name" value="LytR_cpsA_psr"/>
    <property type="match status" value="1"/>
</dbReference>
<evidence type="ECO:0000259" key="4">
    <source>
        <dbReference type="Pfam" id="PF13399"/>
    </source>
</evidence>
<dbReference type="RefSeq" id="WP_211481082.1">
    <property type="nucleotide sequence ID" value="NZ_FNJR01000001.1"/>
</dbReference>
<dbReference type="AlphaFoldDB" id="A0A1H0NAH8"/>
<evidence type="ECO:0000256" key="1">
    <source>
        <dbReference type="ARBA" id="ARBA00006068"/>
    </source>
</evidence>
<feature type="domain" description="Cell envelope-related transcriptional attenuator" evidence="3">
    <location>
        <begin position="101"/>
        <end position="270"/>
    </location>
</feature>
<organism evidence="5 6">
    <name type="scientific">Actinopolyspora xinjiangensis</name>
    <dbReference type="NCBI Taxonomy" id="405564"/>
    <lineage>
        <taxon>Bacteria</taxon>
        <taxon>Bacillati</taxon>
        <taxon>Actinomycetota</taxon>
        <taxon>Actinomycetes</taxon>
        <taxon>Actinopolysporales</taxon>
        <taxon>Actinopolysporaceae</taxon>
        <taxon>Actinopolyspora</taxon>
    </lineage>
</organism>